<feature type="domain" description="Amidohydrolase-related" evidence="9">
    <location>
        <begin position="122"/>
        <end position="356"/>
    </location>
</feature>
<evidence type="ECO:0000259" key="9">
    <source>
        <dbReference type="Pfam" id="PF01979"/>
    </source>
</evidence>
<dbReference type="GO" id="GO:0046872">
    <property type="term" value="F:metal ion binding"/>
    <property type="evidence" value="ECO:0007669"/>
    <property type="project" value="UniProtKB-KW"/>
</dbReference>
<comment type="similarity">
    <text evidence="1 5">Belongs to the metallo-dependent hydrolases superfamily. NagA family.</text>
</comment>
<dbReference type="GO" id="GO:0008448">
    <property type="term" value="F:N-acetylglucosamine-6-phosphate deacetylase activity"/>
    <property type="evidence" value="ECO:0007669"/>
    <property type="project" value="InterPro"/>
</dbReference>
<feature type="binding site" evidence="8">
    <location>
        <position position="194"/>
    </location>
    <ligand>
        <name>Zn(2+)</name>
        <dbReference type="ChEBI" id="CHEBI:29105"/>
    </ligand>
</feature>
<keyword evidence="2 8" id="KW-0479">Metal-binding</keyword>
<dbReference type="SUPFAM" id="SSF51338">
    <property type="entry name" value="Composite domain of metallo-dependent hydrolases"/>
    <property type="match status" value="1"/>
</dbReference>
<dbReference type="RefSeq" id="WP_098192696.1">
    <property type="nucleotide sequence ID" value="NZ_CP023777.1"/>
</dbReference>
<keyword evidence="4 5" id="KW-0119">Carbohydrate metabolism</keyword>
<feature type="binding site" evidence="8">
    <location>
        <position position="215"/>
    </location>
    <ligand>
        <name>Zn(2+)</name>
        <dbReference type="ChEBI" id="CHEBI:29105"/>
    </ligand>
</feature>
<name>A0A291QQN0_9BACT</name>
<feature type="binding site" evidence="7">
    <location>
        <position position="140"/>
    </location>
    <ligand>
        <name>substrate</name>
    </ligand>
</feature>
<dbReference type="InterPro" id="IPR006680">
    <property type="entry name" value="Amidohydro-rel"/>
</dbReference>
<feature type="binding site" evidence="7">
    <location>
        <begin position="298"/>
        <end position="300"/>
    </location>
    <ligand>
        <name>substrate</name>
    </ligand>
</feature>
<dbReference type="PANTHER" id="PTHR11113">
    <property type="entry name" value="N-ACETYLGLUCOSAMINE-6-PHOSPHATE DEACETYLASE"/>
    <property type="match status" value="1"/>
</dbReference>
<dbReference type="SUPFAM" id="SSF51556">
    <property type="entry name" value="Metallo-dependent hydrolases"/>
    <property type="match status" value="1"/>
</dbReference>
<dbReference type="NCBIfam" id="TIGR00221">
    <property type="entry name" value="nagA"/>
    <property type="match status" value="1"/>
</dbReference>
<dbReference type="AlphaFoldDB" id="A0A291QQN0"/>
<organism evidence="10 11">
    <name type="scientific">Chitinophaga caeni</name>
    <dbReference type="NCBI Taxonomy" id="2029983"/>
    <lineage>
        <taxon>Bacteria</taxon>
        <taxon>Pseudomonadati</taxon>
        <taxon>Bacteroidota</taxon>
        <taxon>Chitinophagia</taxon>
        <taxon>Chitinophagales</taxon>
        <taxon>Chitinophagaceae</taxon>
        <taxon>Chitinophaga</taxon>
    </lineage>
</organism>
<feature type="binding site" evidence="7">
    <location>
        <begin position="218"/>
        <end position="219"/>
    </location>
    <ligand>
        <name>substrate</name>
    </ligand>
</feature>
<dbReference type="Pfam" id="PF01979">
    <property type="entry name" value="Amidohydro_1"/>
    <property type="match status" value="1"/>
</dbReference>
<comment type="cofactor">
    <cofactor evidence="8">
        <name>a divalent metal cation</name>
        <dbReference type="ChEBI" id="CHEBI:60240"/>
    </cofactor>
    <text evidence="8">Binds 1 divalent metal cation per subunit.</text>
</comment>
<dbReference type="PIRSF" id="PIRSF038994">
    <property type="entry name" value="NagA"/>
    <property type="match status" value="1"/>
</dbReference>
<dbReference type="EMBL" id="CP023777">
    <property type="protein sequence ID" value="ATL46308.1"/>
    <property type="molecule type" value="Genomic_DNA"/>
</dbReference>
<dbReference type="Gene3D" id="2.30.40.10">
    <property type="entry name" value="Urease, subunit C, domain 1"/>
    <property type="match status" value="1"/>
</dbReference>
<dbReference type="OrthoDB" id="9776488at2"/>
<feature type="binding site" evidence="8">
    <location>
        <position position="129"/>
    </location>
    <ligand>
        <name>Zn(2+)</name>
        <dbReference type="ChEBI" id="CHEBI:29105"/>
    </ligand>
</feature>
<dbReference type="InterPro" id="IPR032466">
    <property type="entry name" value="Metal_Hydrolase"/>
</dbReference>
<accession>A0A291QQN0</accession>
<evidence type="ECO:0000313" key="10">
    <source>
        <dbReference type="EMBL" id="ATL46308.1"/>
    </source>
</evidence>
<dbReference type="PANTHER" id="PTHR11113:SF14">
    <property type="entry name" value="N-ACETYLGLUCOSAMINE-6-PHOSPHATE DEACETYLASE"/>
    <property type="match status" value="1"/>
</dbReference>
<evidence type="ECO:0000256" key="6">
    <source>
        <dbReference type="PIRSR" id="PIRSR038994-1"/>
    </source>
</evidence>
<protein>
    <submittedName>
        <fullName evidence="10">N-acetylglucosamine-6-phosphate deacetylase</fullName>
    </submittedName>
</protein>
<dbReference type="InterPro" id="IPR011059">
    <property type="entry name" value="Metal-dep_hydrolase_composite"/>
</dbReference>
<keyword evidence="11" id="KW-1185">Reference proteome</keyword>
<evidence type="ECO:0000256" key="7">
    <source>
        <dbReference type="PIRSR" id="PIRSR038994-2"/>
    </source>
</evidence>
<dbReference type="InterPro" id="IPR003764">
    <property type="entry name" value="GlcNAc_6-P_deAcase"/>
</dbReference>
<feature type="binding site" evidence="7">
    <location>
        <position position="226"/>
    </location>
    <ligand>
        <name>substrate</name>
    </ligand>
</feature>
<gene>
    <name evidence="10" type="primary">nagA</name>
    <name evidence="10" type="ORF">COR50_03475</name>
</gene>
<feature type="binding site" evidence="7">
    <location>
        <position position="250"/>
    </location>
    <ligand>
        <name>substrate</name>
    </ligand>
</feature>
<evidence type="ECO:0000256" key="1">
    <source>
        <dbReference type="ARBA" id="ARBA00010716"/>
    </source>
</evidence>
<dbReference type="Proteomes" id="UP000220133">
    <property type="component" value="Chromosome"/>
</dbReference>
<evidence type="ECO:0000256" key="4">
    <source>
        <dbReference type="ARBA" id="ARBA00023277"/>
    </source>
</evidence>
<feature type="active site" description="Proton donor/acceptor" evidence="6">
    <location>
        <position position="272"/>
    </location>
</feature>
<keyword evidence="3 5" id="KW-0378">Hydrolase</keyword>
<dbReference type="Gene3D" id="3.20.20.140">
    <property type="entry name" value="Metal-dependent hydrolases"/>
    <property type="match status" value="1"/>
</dbReference>
<dbReference type="GO" id="GO:0006046">
    <property type="term" value="P:N-acetylglucosamine catabolic process"/>
    <property type="evidence" value="ECO:0007669"/>
    <property type="project" value="TreeGrafter"/>
</dbReference>
<reference evidence="10 11" key="1">
    <citation type="submission" date="2017-10" db="EMBL/GenBank/DDBJ databases">
        <title>Paenichitinophaga pekingensis gen. nov., sp. nov., isolated from activated sludge.</title>
        <authorList>
            <person name="Jin D."/>
            <person name="Kong X."/>
            <person name="Deng Y."/>
            <person name="Bai Z."/>
        </authorList>
    </citation>
    <scope>NUCLEOTIDE SEQUENCE [LARGE SCALE GENOMIC DNA]</scope>
    <source>
        <strain evidence="10 11">13</strain>
    </source>
</reference>
<proteinExistence type="inferred from homology"/>
<evidence type="ECO:0000256" key="5">
    <source>
        <dbReference type="PIRNR" id="PIRNR038994"/>
    </source>
</evidence>
<evidence type="ECO:0000256" key="3">
    <source>
        <dbReference type="ARBA" id="ARBA00022801"/>
    </source>
</evidence>
<dbReference type="KEGG" id="cbae:COR50_03475"/>
<sequence length="371" mass="40526">MAIAYSNFIFSEEGNWQTGKALLCEQGKIVGWVNDKDIPTKYDTVDLRGAYLHPALIDLQIYAGNGKVFLQNPNPETIAAVYQYCLSGGAAHFMITLPTVSEETMFKGMDAVNEYWKSGGKGLLGLHLEGPYIDPAKKGAHLEQYIQVPTPQKVKELLKRANGAVKMMTIAPQHASKEIIELLKEHQVLISAGHSNTSYEIATEAFENGIPAATHLFNAMSPFESRSPGMVGAIFDHSKVCSSVVADGVHVSFDAIRISKKIMGQRLFLITDAVDENPVGDYVYLRGKDRFVSATGVLSGSCLTMLQAVKNCVTHVGISAHEALKMGSEYPAKLVQRLDLAQLKPGAQANFMIFDESFQLVSMILDGLPKE</sequence>
<evidence type="ECO:0000313" key="11">
    <source>
        <dbReference type="Proteomes" id="UP000220133"/>
    </source>
</evidence>
<evidence type="ECO:0000256" key="2">
    <source>
        <dbReference type="ARBA" id="ARBA00022723"/>
    </source>
</evidence>
<evidence type="ECO:0000256" key="8">
    <source>
        <dbReference type="PIRSR" id="PIRSR038994-3"/>
    </source>
</evidence>